<name>A0ABU1RVR6_9GAMM</name>
<dbReference type="Proteomes" id="UP001254759">
    <property type="component" value="Unassembled WGS sequence"/>
</dbReference>
<dbReference type="RefSeq" id="WP_310095490.1">
    <property type="nucleotide sequence ID" value="NZ_JAVDTT010000004.1"/>
</dbReference>
<keyword evidence="1" id="KW-0732">Signal</keyword>
<keyword evidence="3" id="KW-1185">Reference proteome</keyword>
<reference evidence="2 3" key="1">
    <citation type="submission" date="2023-07" db="EMBL/GenBank/DDBJ databases">
        <title>Sorghum-associated microbial communities from plants grown in Nebraska, USA.</title>
        <authorList>
            <person name="Schachtman D."/>
        </authorList>
    </citation>
    <scope>NUCLEOTIDE SEQUENCE [LARGE SCALE GENOMIC DNA]</scope>
    <source>
        <strain evidence="2 3">BE107</strain>
    </source>
</reference>
<protein>
    <recommendedName>
        <fullName evidence="4">Secreted protein</fullName>
    </recommendedName>
</protein>
<evidence type="ECO:0000256" key="1">
    <source>
        <dbReference type="SAM" id="SignalP"/>
    </source>
</evidence>
<evidence type="ECO:0000313" key="2">
    <source>
        <dbReference type="EMBL" id="MDR6842860.1"/>
    </source>
</evidence>
<dbReference type="EMBL" id="JAVDTT010000004">
    <property type="protein sequence ID" value="MDR6842860.1"/>
    <property type="molecule type" value="Genomic_DNA"/>
</dbReference>
<feature type="chain" id="PRO_5047060675" description="Secreted protein" evidence="1">
    <location>
        <begin position="22"/>
        <end position="170"/>
    </location>
</feature>
<proteinExistence type="predicted"/>
<comment type="caution">
    <text evidence="2">The sequence shown here is derived from an EMBL/GenBank/DDBJ whole genome shotgun (WGS) entry which is preliminary data.</text>
</comment>
<sequence length="170" mass="18056">MRLIPTLLAAGFVVASSSVFAADPAPEIQRPLGTAQAVGAAHTLRTIPEACARLEGMFTADAAQPYKYAVVRTSPQCQPRARFVDFAKARPSSAGGWKLNDVIRVPNAACSSQQAVVRVWRLPADNTPKLDGQGSARVYLQESKETAAAGKLPPITMYAAEMKVEGKGCN</sequence>
<evidence type="ECO:0000313" key="3">
    <source>
        <dbReference type="Proteomes" id="UP001254759"/>
    </source>
</evidence>
<organism evidence="2 3">
    <name type="scientific">Pseudoxanthomonas sacheonensis</name>
    <dbReference type="NCBI Taxonomy" id="443615"/>
    <lineage>
        <taxon>Bacteria</taxon>
        <taxon>Pseudomonadati</taxon>
        <taxon>Pseudomonadota</taxon>
        <taxon>Gammaproteobacteria</taxon>
        <taxon>Lysobacterales</taxon>
        <taxon>Lysobacteraceae</taxon>
        <taxon>Pseudoxanthomonas</taxon>
    </lineage>
</organism>
<feature type="signal peptide" evidence="1">
    <location>
        <begin position="1"/>
        <end position="21"/>
    </location>
</feature>
<accession>A0ABU1RVR6</accession>
<evidence type="ECO:0008006" key="4">
    <source>
        <dbReference type="Google" id="ProtNLM"/>
    </source>
</evidence>
<gene>
    <name evidence="2" type="ORF">J2W94_003165</name>
</gene>